<gene>
    <name evidence="1" type="ORF">WFP14_12230</name>
</gene>
<name>A0ABW9EZF0_9GAMM</name>
<dbReference type="EMBL" id="JBBEST010000004">
    <property type="protein sequence ID" value="MFM1347324.1"/>
    <property type="molecule type" value="Genomic_DNA"/>
</dbReference>
<keyword evidence="2" id="KW-1185">Reference proteome</keyword>
<proteinExistence type="predicted"/>
<sequence length="240" mass="28051">MSLYKFIEKEFFDEFFLTGSLRLGTLEDFKKTEEHGGHRGDVSEGKHNVYRHVDDKLILTADTLPSEPLISSSIHMDPASNQDSVTLSNVLFIDERNSQDVLTFCTSRVYSTHLFSEWNQKESLNYCYEIFDIKGFITAISNALSARSKGNKFKACDLVAYTNKNIDYRSKYSKVHPCFLKDNDYAWQHEVRMVWAFDDIHKKQDVIIMNVPEAIKFCRKHAYIERGEIKYLSSFKKYFK</sequence>
<evidence type="ECO:0000313" key="1">
    <source>
        <dbReference type="EMBL" id="MFM1347324.1"/>
    </source>
</evidence>
<comment type="caution">
    <text evidence="1">The sequence shown here is derived from an EMBL/GenBank/DDBJ whole genome shotgun (WGS) entry which is preliminary data.</text>
</comment>
<dbReference type="Proteomes" id="UP001629523">
    <property type="component" value="Unassembled WGS sequence"/>
</dbReference>
<dbReference type="RefSeq" id="WP_408573588.1">
    <property type="nucleotide sequence ID" value="NZ_JBBEST010000004.1"/>
</dbReference>
<evidence type="ECO:0000313" key="2">
    <source>
        <dbReference type="Proteomes" id="UP001629523"/>
    </source>
</evidence>
<accession>A0ABW9EZF0</accession>
<organism evidence="1 2">
    <name type="scientific">Yersinia proxima</name>
    <dbReference type="NCBI Taxonomy" id="2890316"/>
    <lineage>
        <taxon>Bacteria</taxon>
        <taxon>Pseudomonadati</taxon>
        <taxon>Pseudomonadota</taxon>
        <taxon>Gammaproteobacteria</taxon>
        <taxon>Enterobacterales</taxon>
        <taxon>Yersiniaceae</taxon>
        <taxon>Yersinia</taxon>
    </lineage>
</organism>
<reference evidence="1 2" key="1">
    <citation type="journal article" date="2024" name="Infect. Genet. Evol.">
        <title>Characteristics and comparative genome analysis of Yersinia enterocolitica and related species associated with human infections in Switzerland 2019-2023.</title>
        <authorList>
            <person name="Stevens M.J.A."/>
            <person name="Horlbog J.A."/>
            <person name="Diethelm A."/>
            <person name="Stephan R."/>
            <person name="Nuesch-Inderbinen M."/>
        </authorList>
    </citation>
    <scope>NUCLEOTIDE SEQUENCE [LARGE SCALE GENOMIC DNA]</scope>
    <source>
        <strain evidence="1 2">N20-0302</strain>
    </source>
</reference>
<protein>
    <submittedName>
        <fullName evidence="1">Uncharacterized protein</fullName>
    </submittedName>
</protein>